<sequence>MDKILSNIKDDRNNPLDTIEEMVVDNSWPHNRVNENILYVEISGQWCDYFLSLAWSQDSNLLQYACTYNMNVQRDKHDYLYNLINKINCDLCFGHFELWSDDGWIIYRNSFSANNDKNVEEDQILQIFSHSIF</sequence>
<dbReference type="EMBL" id="UINC01137469">
    <property type="protein sequence ID" value="SVD22828.1"/>
    <property type="molecule type" value="Genomic_DNA"/>
</dbReference>
<dbReference type="CDD" id="cd17033">
    <property type="entry name" value="DR1245-like"/>
    <property type="match status" value="1"/>
</dbReference>
<proteinExistence type="predicted"/>
<protein>
    <submittedName>
        <fullName evidence="1">Uncharacterized protein</fullName>
    </submittedName>
</protein>
<dbReference type="AlphaFoldDB" id="A0A382TMZ4"/>
<organism evidence="1">
    <name type="scientific">marine metagenome</name>
    <dbReference type="NCBI Taxonomy" id="408172"/>
    <lineage>
        <taxon>unclassified sequences</taxon>
        <taxon>metagenomes</taxon>
        <taxon>ecological metagenomes</taxon>
    </lineage>
</organism>
<name>A0A382TMZ4_9ZZZZ</name>
<dbReference type="InterPro" id="IPR019660">
    <property type="entry name" value="Put_sensory_transdc_reg_YbjN"/>
</dbReference>
<dbReference type="Pfam" id="PF10722">
    <property type="entry name" value="YbjN"/>
    <property type="match status" value="1"/>
</dbReference>
<reference evidence="1" key="1">
    <citation type="submission" date="2018-05" db="EMBL/GenBank/DDBJ databases">
        <authorList>
            <person name="Lanie J.A."/>
            <person name="Ng W.-L."/>
            <person name="Kazmierczak K.M."/>
            <person name="Andrzejewski T.M."/>
            <person name="Davidsen T.M."/>
            <person name="Wayne K.J."/>
            <person name="Tettelin H."/>
            <person name="Glass J.I."/>
            <person name="Rusch D."/>
            <person name="Podicherti R."/>
            <person name="Tsui H.-C.T."/>
            <person name="Winkler M.E."/>
        </authorList>
    </citation>
    <scope>NUCLEOTIDE SEQUENCE</scope>
</reference>
<evidence type="ECO:0000313" key="1">
    <source>
        <dbReference type="EMBL" id="SVD22828.1"/>
    </source>
</evidence>
<feature type="non-terminal residue" evidence="1">
    <location>
        <position position="133"/>
    </location>
</feature>
<accession>A0A382TMZ4</accession>
<gene>
    <name evidence="1" type="ORF">METZ01_LOCUS375682</name>
</gene>